<reference evidence="1" key="1">
    <citation type="submission" date="2023-10" db="EMBL/GenBank/DDBJ databases">
        <authorList>
            <person name="Chen Y."/>
            <person name="Shah S."/>
            <person name="Dougan E. K."/>
            <person name="Thang M."/>
            <person name="Chan C."/>
        </authorList>
    </citation>
    <scope>NUCLEOTIDE SEQUENCE [LARGE SCALE GENOMIC DNA]</scope>
</reference>
<evidence type="ECO:0000313" key="2">
    <source>
        <dbReference type="Proteomes" id="UP001189429"/>
    </source>
</evidence>
<organism evidence="1 2">
    <name type="scientific">Prorocentrum cordatum</name>
    <dbReference type="NCBI Taxonomy" id="2364126"/>
    <lineage>
        <taxon>Eukaryota</taxon>
        <taxon>Sar</taxon>
        <taxon>Alveolata</taxon>
        <taxon>Dinophyceae</taxon>
        <taxon>Prorocentrales</taxon>
        <taxon>Prorocentraceae</taxon>
        <taxon>Prorocentrum</taxon>
    </lineage>
</organism>
<comment type="caution">
    <text evidence="1">The sequence shown here is derived from an EMBL/GenBank/DDBJ whole genome shotgun (WGS) entry which is preliminary data.</text>
</comment>
<sequence length="475" mass="50018">QQVDGSAGAAEEGLCFLERLQHEPYWDEVTPLPAPPADAALACGRCRGHVLLDAEEQLRRPAALLLDWDAVAQYVAPLAHVPPAELRAGGGGRGGGNLSWRFPSWRAPEGPSYETMTLSDGLDSAWRALAQRRQAPGGSSECLRSLRCSTALLVGEAVQLARGALALDAPAEDWEAFVSAWPASMPWRALLERGWGRAVVGALLLLSATAREAPLTNWRAVSAPARAPETQGARGAEPPCSAWDTVLRLLLGAASSGAGALATALAAAPPPGACGGPAAWLRAARPALQFAAAALGEPGVVGPRPAAVGGASYGLCSAEVLRVPLGARGAASLHISRPPSWGRSRSEDVAGRRWLRVEVLLFVSTTDGCVRMTTYGKTADVRQYYSHALTLPEAHLLQWRCVVPAAGSAAPRGYAAHAFSPYGYDSMLYCDVPANGERSDRTSSSFRIPARICRSSNEDRVVYGGVECFAVVSLF</sequence>
<protein>
    <recommendedName>
        <fullName evidence="3">TLDc domain-containing protein</fullName>
    </recommendedName>
</protein>
<feature type="non-terminal residue" evidence="1">
    <location>
        <position position="475"/>
    </location>
</feature>
<feature type="non-terminal residue" evidence="1">
    <location>
        <position position="1"/>
    </location>
</feature>
<gene>
    <name evidence="1" type="ORF">PCOR1329_LOCUS27759</name>
</gene>
<name>A0ABN9S9J1_9DINO</name>
<evidence type="ECO:0008006" key="3">
    <source>
        <dbReference type="Google" id="ProtNLM"/>
    </source>
</evidence>
<evidence type="ECO:0000313" key="1">
    <source>
        <dbReference type="EMBL" id="CAK0828568.1"/>
    </source>
</evidence>
<dbReference type="EMBL" id="CAUYUJ010010108">
    <property type="protein sequence ID" value="CAK0828568.1"/>
    <property type="molecule type" value="Genomic_DNA"/>
</dbReference>
<proteinExistence type="predicted"/>
<dbReference type="Proteomes" id="UP001189429">
    <property type="component" value="Unassembled WGS sequence"/>
</dbReference>
<accession>A0ABN9S9J1</accession>
<keyword evidence="2" id="KW-1185">Reference proteome</keyword>